<keyword evidence="1" id="KW-0472">Membrane</keyword>
<reference evidence="2" key="2">
    <citation type="journal article" date="2021" name="J Anim Sci Technol">
        <title>Complete genome sequence of Paenibacillus konkukensis sp. nov. SK3146 as a potential probiotic strain.</title>
        <authorList>
            <person name="Jung H.I."/>
            <person name="Park S."/>
            <person name="Niu K.M."/>
            <person name="Lee S.W."/>
            <person name="Kothari D."/>
            <person name="Yi K.J."/>
            <person name="Kim S.K."/>
        </authorList>
    </citation>
    <scope>NUCLEOTIDE SEQUENCE</scope>
    <source>
        <strain evidence="2">SK3146</strain>
    </source>
</reference>
<keyword evidence="3" id="KW-1185">Reference proteome</keyword>
<reference evidence="2" key="1">
    <citation type="submission" date="2018-02" db="EMBL/GenBank/DDBJ databases">
        <authorList>
            <person name="Kim S.-K."/>
            <person name="Jung H.-I."/>
            <person name="Lee S.-W."/>
        </authorList>
    </citation>
    <scope>NUCLEOTIDE SEQUENCE</scope>
    <source>
        <strain evidence="2">SK3146</strain>
    </source>
</reference>
<dbReference type="Proteomes" id="UP001057134">
    <property type="component" value="Chromosome"/>
</dbReference>
<accession>A0ABY4RH32</accession>
<evidence type="ECO:0000313" key="3">
    <source>
        <dbReference type="Proteomes" id="UP001057134"/>
    </source>
</evidence>
<gene>
    <name evidence="2" type="ORF">SK3146_00907</name>
</gene>
<keyword evidence="1" id="KW-1133">Transmembrane helix</keyword>
<proteinExistence type="predicted"/>
<evidence type="ECO:0008006" key="4">
    <source>
        <dbReference type="Google" id="ProtNLM"/>
    </source>
</evidence>
<dbReference type="RefSeq" id="WP_249863956.1">
    <property type="nucleotide sequence ID" value="NZ_CP027059.1"/>
</dbReference>
<feature type="transmembrane region" description="Helical" evidence="1">
    <location>
        <begin position="7"/>
        <end position="29"/>
    </location>
</feature>
<feature type="transmembrane region" description="Helical" evidence="1">
    <location>
        <begin position="162"/>
        <end position="192"/>
    </location>
</feature>
<feature type="transmembrane region" description="Helical" evidence="1">
    <location>
        <begin position="121"/>
        <end position="142"/>
    </location>
</feature>
<feature type="transmembrane region" description="Helical" evidence="1">
    <location>
        <begin position="80"/>
        <end position="100"/>
    </location>
</feature>
<feature type="transmembrane region" description="Helical" evidence="1">
    <location>
        <begin position="229"/>
        <end position="247"/>
    </location>
</feature>
<evidence type="ECO:0000256" key="1">
    <source>
        <dbReference type="SAM" id="Phobius"/>
    </source>
</evidence>
<organism evidence="2 3">
    <name type="scientific">Paenibacillus konkukensis</name>
    <dbReference type="NCBI Taxonomy" id="2020716"/>
    <lineage>
        <taxon>Bacteria</taxon>
        <taxon>Bacillati</taxon>
        <taxon>Bacillota</taxon>
        <taxon>Bacilli</taxon>
        <taxon>Bacillales</taxon>
        <taxon>Paenibacillaceae</taxon>
        <taxon>Paenibacillus</taxon>
    </lineage>
</organism>
<name>A0ABY4RH32_9BACL</name>
<sequence length="306" mass="33924">MNITKKAVVGSYFAAFAFILSMVGGSVLWGSKECILPEMAAMAVAMWAYRDPNWLRDPLNICLAPSLTSVIGFSVNQLHLAYLAKVGLTFILIMLILRLIRSNFAPSLATGLLPLITDAHDWTLVLLIFSFTFVFMLAVIWFRWHRPLQPIVHSPSKNTWMFLLLLFLWLGVCGLTGFERLAVIPPVIVVIYESIQKPDYTGKTAFKQGIALTVSATVGTLLFYAIDAWLLVTLLDIVLMLLLQLLMKVRMPAIYAFPLLPFLFPDDIVPQLPLGTLCACLFLFALAAVYKKYDASAAAKSTGVSV</sequence>
<feature type="transmembrane region" description="Helical" evidence="1">
    <location>
        <begin position="268"/>
        <end position="290"/>
    </location>
</feature>
<keyword evidence="1" id="KW-0812">Transmembrane</keyword>
<evidence type="ECO:0000313" key="2">
    <source>
        <dbReference type="EMBL" id="UQZ81751.1"/>
    </source>
</evidence>
<protein>
    <recommendedName>
        <fullName evidence="4">HPP family protein</fullName>
    </recommendedName>
</protein>
<dbReference type="EMBL" id="CP027059">
    <property type="protein sequence ID" value="UQZ81751.1"/>
    <property type="molecule type" value="Genomic_DNA"/>
</dbReference>